<protein>
    <submittedName>
        <fullName evidence="1">Uncharacterized protein</fullName>
    </submittedName>
</protein>
<keyword evidence="2" id="KW-1185">Reference proteome</keyword>
<dbReference type="Proteomes" id="UP001519287">
    <property type="component" value="Unassembled WGS sequence"/>
</dbReference>
<name>A0ABS4IYT2_9BACL</name>
<reference evidence="1 2" key="1">
    <citation type="submission" date="2021-03" db="EMBL/GenBank/DDBJ databases">
        <title>Genomic Encyclopedia of Type Strains, Phase IV (KMG-IV): sequencing the most valuable type-strain genomes for metagenomic binning, comparative biology and taxonomic classification.</title>
        <authorList>
            <person name="Goeker M."/>
        </authorList>
    </citation>
    <scope>NUCLEOTIDE SEQUENCE [LARGE SCALE GENOMIC DNA]</scope>
    <source>
        <strain evidence="1 2">DSM 26048</strain>
    </source>
</reference>
<dbReference type="EMBL" id="JAGGLB010000015">
    <property type="protein sequence ID" value="MBP1992753.1"/>
    <property type="molecule type" value="Genomic_DNA"/>
</dbReference>
<comment type="caution">
    <text evidence="1">The sequence shown here is derived from an EMBL/GenBank/DDBJ whole genome shotgun (WGS) entry which is preliminary data.</text>
</comment>
<accession>A0ABS4IYT2</accession>
<evidence type="ECO:0000313" key="2">
    <source>
        <dbReference type="Proteomes" id="UP001519287"/>
    </source>
</evidence>
<dbReference type="RefSeq" id="WP_209974024.1">
    <property type="nucleotide sequence ID" value="NZ_JAGGLB010000015.1"/>
</dbReference>
<proteinExistence type="predicted"/>
<evidence type="ECO:0000313" key="1">
    <source>
        <dbReference type="EMBL" id="MBP1992753.1"/>
    </source>
</evidence>
<gene>
    <name evidence="1" type="ORF">J2Z66_004366</name>
</gene>
<organism evidence="1 2">
    <name type="scientific">Paenibacillus eucommiae</name>
    <dbReference type="NCBI Taxonomy" id="1355755"/>
    <lineage>
        <taxon>Bacteria</taxon>
        <taxon>Bacillati</taxon>
        <taxon>Bacillota</taxon>
        <taxon>Bacilli</taxon>
        <taxon>Bacillales</taxon>
        <taxon>Paenibacillaceae</taxon>
        <taxon>Paenibacillus</taxon>
    </lineage>
</organism>
<sequence length="58" mass="6793">MQYFIYHNGKKLSKAMTKEEAIMELFNLRGSFTDLSILIVDEETGKIKGEIKNKKRKK</sequence>